<protein>
    <submittedName>
        <fullName evidence="2">Uncharacterized protein</fullName>
    </submittedName>
</protein>
<name>T1IWE0_STRMM</name>
<dbReference type="HOGENOM" id="CLU_2136594_0_0_1"/>
<dbReference type="AlphaFoldDB" id="T1IWE0"/>
<reference evidence="2" key="2">
    <citation type="submission" date="2015-02" db="UniProtKB">
        <authorList>
            <consortium name="EnsemblMetazoa"/>
        </authorList>
    </citation>
    <scope>IDENTIFICATION</scope>
</reference>
<feature type="transmembrane region" description="Helical" evidence="1">
    <location>
        <begin position="71"/>
        <end position="96"/>
    </location>
</feature>
<dbReference type="EnsemblMetazoa" id="SMAR005507-RA">
    <property type="protein sequence ID" value="SMAR005507-PA"/>
    <property type="gene ID" value="SMAR005507"/>
</dbReference>
<keyword evidence="1" id="KW-0812">Transmembrane</keyword>
<keyword evidence="1" id="KW-0472">Membrane</keyword>
<evidence type="ECO:0000313" key="3">
    <source>
        <dbReference type="Proteomes" id="UP000014500"/>
    </source>
</evidence>
<evidence type="ECO:0000313" key="2">
    <source>
        <dbReference type="EnsemblMetazoa" id="SMAR005507-PA"/>
    </source>
</evidence>
<evidence type="ECO:0000256" key="1">
    <source>
        <dbReference type="SAM" id="Phobius"/>
    </source>
</evidence>
<dbReference type="EMBL" id="JH431612">
    <property type="status" value="NOT_ANNOTATED_CDS"/>
    <property type="molecule type" value="Genomic_DNA"/>
</dbReference>
<dbReference type="Proteomes" id="UP000014500">
    <property type="component" value="Unassembled WGS sequence"/>
</dbReference>
<reference evidence="3" key="1">
    <citation type="submission" date="2011-05" db="EMBL/GenBank/DDBJ databases">
        <authorList>
            <person name="Richards S.R."/>
            <person name="Qu J."/>
            <person name="Jiang H."/>
            <person name="Jhangiani S.N."/>
            <person name="Agravi P."/>
            <person name="Goodspeed R."/>
            <person name="Gross S."/>
            <person name="Mandapat C."/>
            <person name="Jackson L."/>
            <person name="Mathew T."/>
            <person name="Pu L."/>
            <person name="Thornton R."/>
            <person name="Saada N."/>
            <person name="Wilczek-Boney K.B."/>
            <person name="Lee S."/>
            <person name="Kovar C."/>
            <person name="Wu Y."/>
            <person name="Scherer S.E."/>
            <person name="Worley K.C."/>
            <person name="Muzny D.M."/>
            <person name="Gibbs R."/>
        </authorList>
    </citation>
    <scope>NUCLEOTIDE SEQUENCE</scope>
    <source>
        <strain evidence="3">Brora</strain>
    </source>
</reference>
<organism evidence="2 3">
    <name type="scientific">Strigamia maritima</name>
    <name type="common">European centipede</name>
    <name type="synonym">Geophilus maritimus</name>
    <dbReference type="NCBI Taxonomy" id="126957"/>
    <lineage>
        <taxon>Eukaryota</taxon>
        <taxon>Metazoa</taxon>
        <taxon>Ecdysozoa</taxon>
        <taxon>Arthropoda</taxon>
        <taxon>Myriapoda</taxon>
        <taxon>Chilopoda</taxon>
        <taxon>Pleurostigmophora</taxon>
        <taxon>Geophilomorpha</taxon>
        <taxon>Linotaeniidae</taxon>
        <taxon>Strigamia</taxon>
    </lineage>
</organism>
<keyword evidence="3" id="KW-1185">Reference proteome</keyword>
<keyword evidence="1" id="KW-1133">Transmembrane helix</keyword>
<sequence>MILGNNLLEKAILFARTDDFIINLNNILRFIPESARRRLQTNIHAKPGLVTDIDIISSTLNSLLFRLSVNIIAHGTYVFSLAIIIDTFYLGIVLIWKSGLVLRGVWCNWQCAI</sequence>
<proteinExistence type="predicted"/>
<accession>T1IWE0</accession>